<dbReference type="EMBL" id="HF679134">
    <property type="protein sequence ID" value="CCU56418.1"/>
    <property type="molecule type" value="Genomic_DNA"/>
</dbReference>
<keyword evidence="8 12" id="KW-1133">Transmembrane helix</keyword>
<evidence type="ECO:0000256" key="2">
    <source>
        <dbReference type="ARBA" id="ARBA00004381"/>
    </source>
</evidence>
<evidence type="ECO:0000256" key="6">
    <source>
        <dbReference type="ARBA" id="ARBA00022844"/>
    </source>
</evidence>
<evidence type="ECO:0000256" key="12">
    <source>
        <dbReference type="SAM" id="Phobius"/>
    </source>
</evidence>
<evidence type="ECO:0000256" key="4">
    <source>
        <dbReference type="ARBA" id="ARBA00022595"/>
    </source>
</evidence>
<evidence type="ECO:0000256" key="10">
    <source>
        <dbReference type="ARBA" id="ARBA00023157"/>
    </source>
</evidence>
<keyword evidence="7" id="KW-0426">Late protein</keyword>
<dbReference type="RefSeq" id="YP_008003737.1">
    <property type="nucleotide sequence ID" value="NC_021246.1"/>
</dbReference>
<keyword evidence="5 12" id="KW-0812">Transmembrane</keyword>
<evidence type="ECO:0000256" key="1">
    <source>
        <dbReference type="ARBA" id="ARBA00004039"/>
    </source>
</evidence>
<evidence type="ECO:0000313" key="13">
    <source>
        <dbReference type="EMBL" id="CCU56418.1"/>
    </source>
</evidence>
<evidence type="ECO:0000256" key="7">
    <source>
        <dbReference type="ARBA" id="ARBA00022921"/>
    </source>
</evidence>
<keyword evidence="3" id="KW-1168">Fusion of virus membrane with host membrane</keyword>
<dbReference type="GO" id="GO:0046718">
    <property type="term" value="P:symbiont entry into host cell"/>
    <property type="evidence" value="ECO:0007669"/>
    <property type="project" value="UniProtKB-KW"/>
</dbReference>
<organism evidence="13 14">
    <name type="scientific">Mythimna separata entomopoxvirus 'L'</name>
    <dbReference type="NCBI Taxonomy" id="1293572"/>
    <lineage>
        <taxon>Viruses</taxon>
        <taxon>Varidnaviria</taxon>
        <taxon>Bamfordvirae</taxon>
        <taxon>Nucleocytoviricota</taxon>
        <taxon>Pokkesviricetes</taxon>
        <taxon>Chitovirales</taxon>
        <taxon>Poxviridae</taxon>
        <taxon>Entomopoxvirinae</taxon>
        <taxon>Betaentomopoxvirus</taxon>
        <taxon>Betaentomopoxvirus mseparata</taxon>
        <taxon>Mythimna separata entomopoxvirus</taxon>
    </lineage>
</organism>
<sequence length="142" mass="16665">MNIIQIIAIVIITSALCFLIFQLWYYGENYEYILRYNDTYSNLEYTRSANINFDDLTIYDPNDNIFNVREKWRCALNNNTYYAISDFGFLSTESTGINLTFTNYRDCIIDLFSRVIKVIYNPCTIPTSSDCTLLRLLMNNTS</sequence>
<dbReference type="GeneID" id="15613842"/>
<dbReference type="OrthoDB" id="17447at10239"/>
<evidence type="ECO:0000256" key="3">
    <source>
        <dbReference type="ARBA" id="ARBA00022506"/>
    </source>
</evidence>
<protein>
    <submittedName>
        <fullName evidence="13">IMV MP/virus entry (Cop-A28L)</fullName>
    </submittedName>
</protein>
<dbReference type="Proteomes" id="UP000792671">
    <property type="component" value="Genome"/>
</dbReference>
<dbReference type="Pfam" id="PF04584">
    <property type="entry name" value="Pox_A28"/>
    <property type="match status" value="1"/>
</dbReference>
<evidence type="ECO:0000256" key="9">
    <source>
        <dbReference type="ARBA" id="ARBA00023136"/>
    </source>
</evidence>
<evidence type="ECO:0000256" key="8">
    <source>
        <dbReference type="ARBA" id="ARBA00022989"/>
    </source>
</evidence>
<dbReference type="GO" id="GO:0019031">
    <property type="term" value="C:viral envelope"/>
    <property type="evidence" value="ECO:0007669"/>
    <property type="project" value="InterPro"/>
</dbReference>
<comment type="subcellular location">
    <subcellularLocation>
        <location evidence="2">Virion membrane</location>
        <topology evidence="2">Single-pass membrane protein</topology>
    </subcellularLocation>
</comment>
<dbReference type="GO" id="GO:0055036">
    <property type="term" value="C:virion membrane"/>
    <property type="evidence" value="ECO:0007669"/>
    <property type="project" value="UniProtKB-SubCell"/>
</dbReference>
<reference evidence="13 14" key="1">
    <citation type="journal article" date="2013" name="J. Virol.">
        <title>New Insights into the Evolution of Entomopoxvirinae from the Complete Genome Sequences of Four Entomopoxviruses Infecting Adoxophyes honmai, Choristoneura biennis, Choristoneura rosaceana, and Mythimna separata.</title>
        <authorList>
            <person name="Theze J."/>
            <person name="Takatsuka J."/>
            <person name="Li Z."/>
            <person name="Gallais J."/>
            <person name="Doucet D."/>
            <person name="Arif B."/>
            <person name="Nakai M."/>
            <person name="Herniou E.A."/>
        </authorList>
    </citation>
    <scope>NUCLEOTIDE SEQUENCE [LARGE SCALE GENOMIC DNA]</scope>
</reference>
<evidence type="ECO:0000256" key="11">
    <source>
        <dbReference type="ARBA" id="ARBA00023296"/>
    </source>
</evidence>
<feature type="transmembrane region" description="Helical" evidence="12">
    <location>
        <begin position="6"/>
        <end position="26"/>
    </location>
</feature>
<keyword evidence="11" id="KW-1160">Virus entry into host cell</keyword>
<proteinExistence type="predicted"/>
<keyword evidence="6" id="KW-0946">Virion</keyword>
<evidence type="ECO:0000256" key="5">
    <source>
        <dbReference type="ARBA" id="ARBA00022692"/>
    </source>
</evidence>
<keyword evidence="14" id="KW-1185">Reference proteome</keyword>
<name>A0A916KQE8_9POXV</name>
<keyword evidence="9 12" id="KW-0472">Membrane</keyword>
<dbReference type="KEGG" id="vg:15613842"/>
<gene>
    <name evidence="13" type="ORF">MYSEV_220</name>
</gene>
<comment type="function">
    <text evidence="1">Envelope protein required for virus entry into host cell and for cell-cell fusion (syncytium formation).</text>
</comment>
<keyword evidence="10" id="KW-1015">Disulfide bond</keyword>
<dbReference type="InterPro" id="IPR007664">
    <property type="entry name" value="Poxvirus_A28"/>
</dbReference>
<keyword evidence="4" id="KW-1162">Viral penetration into host cytoplasm</keyword>
<accession>A0A916KQE8</accession>
<evidence type="ECO:0000313" key="14">
    <source>
        <dbReference type="Proteomes" id="UP000792671"/>
    </source>
</evidence>
<dbReference type="GO" id="GO:0039663">
    <property type="term" value="P:membrane fusion involved in viral entry into host cell"/>
    <property type="evidence" value="ECO:0007669"/>
    <property type="project" value="UniProtKB-KW"/>
</dbReference>